<evidence type="ECO:0000313" key="4">
    <source>
        <dbReference type="Proteomes" id="UP001234989"/>
    </source>
</evidence>
<feature type="signal peptide" evidence="1">
    <location>
        <begin position="1"/>
        <end position="20"/>
    </location>
</feature>
<dbReference type="PANTHER" id="PTHR33116">
    <property type="entry name" value="REVERSE TRANSCRIPTASE ZINC-BINDING DOMAIN-CONTAINING PROTEIN-RELATED-RELATED"/>
    <property type="match status" value="1"/>
</dbReference>
<feature type="chain" id="PRO_5042170101" description="Reverse transcriptase zinc-binding domain-containing protein" evidence="1">
    <location>
        <begin position="21"/>
        <end position="427"/>
    </location>
</feature>
<feature type="domain" description="Reverse transcriptase zinc-binding" evidence="2">
    <location>
        <begin position="247"/>
        <end position="333"/>
    </location>
</feature>
<dbReference type="Pfam" id="PF13966">
    <property type="entry name" value="zf-RVT"/>
    <property type="match status" value="1"/>
</dbReference>
<proteinExistence type="predicted"/>
<organism evidence="3 4">
    <name type="scientific">Solanum verrucosum</name>
    <dbReference type="NCBI Taxonomy" id="315347"/>
    <lineage>
        <taxon>Eukaryota</taxon>
        <taxon>Viridiplantae</taxon>
        <taxon>Streptophyta</taxon>
        <taxon>Embryophyta</taxon>
        <taxon>Tracheophyta</taxon>
        <taxon>Spermatophyta</taxon>
        <taxon>Magnoliopsida</taxon>
        <taxon>eudicotyledons</taxon>
        <taxon>Gunneridae</taxon>
        <taxon>Pentapetalae</taxon>
        <taxon>asterids</taxon>
        <taxon>lamiids</taxon>
        <taxon>Solanales</taxon>
        <taxon>Solanaceae</taxon>
        <taxon>Solanoideae</taxon>
        <taxon>Solaneae</taxon>
        <taxon>Solanum</taxon>
    </lineage>
</organism>
<dbReference type="PANTHER" id="PTHR33116:SF85">
    <property type="entry name" value="REVERSE TRANSCRIPTASE ZINC-BINDING DOMAIN-CONTAINING PROTEIN"/>
    <property type="match status" value="1"/>
</dbReference>
<sequence length="427" mass="49081">MWSKWEFLVVQIRHILSASANTLGCRIEKCPIMYLGMPLGNKHKEQVIWEGIIEKTERKLANWKAQYLSLGGRTILINSVLDSLPTYVTCLFPLPAKVKERLDKLRRDFLWLGNKEGTWCSSPVNSTYGISVWRTIWSLWNQLVRDITIKLGTGTKIKFWKVLWIGQELLMVSYPDLFILSTNLEAMVNEVEYGVDEIAYQIGETTEILSSGQLCATPHCVQWQNSGQTKVGIVPSEECLMTGSGAYKVKAAYKHMNQTNHQMVGWPWKHIWKAKIPYKVSCFVWLLAREAVLTQDNLMKRGITICPRCCLCGETTETVNHLFLHCKITGQVWRMFLALRSITWIMPGKISETLACWEEAGLEAPRGDAASGVDRTTFALFMQPDWDQKLYFPGEVHIHRELIQSNESLTFGEYTEKLLDKYYHLKM</sequence>
<evidence type="ECO:0000259" key="2">
    <source>
        <dbReference type="Pfam" id="PF13966"/>
    </source>
</evidence>
<protein>
    <recommendedName>
        <fullName evidence="2">Reverse transcriptase zinc-binding domain-containing protein</fullName>
    </recommendedName>
</protein>
<dbReference type="AlphaFoldDB" id="A0AAF0TMX4"/>
<gene>
    <name evidence="3" type="ORF">MTR67_019026</name>
</gene>
<keyword evidence="4" id="KW-1185">Reference proteome</keyword>
<name>A0AAF0TMX4_SOLVR</name>
<keyword evidence="1" id="KW-0732">Signal</keyword>
<dbReference type="Proteomes" id="UP001234989">
    <property type="component" value="Chromosome 4"/>
</dbReference>
<evidence type="ECO:0000313" key="3">
    <source>
        <dbReference type="EMBL" id="WMV25641.1"/>
    </source>
</evidence>
<evidence type="ECO:0000256" key="1">
    <source>
        <dbReference type="SAM" id="SignalP"/>
    </source>
</evidence>
<accession>A0AAF0TMX4</accession>
<reference evidence="3" key="1">
    <citation type="submission" date="2023-08" db="EMBL/GenBank/DDBJ databases">
        <title>A de novo genome assembly of Solanum verrucosum Schlechtendal, a Mexican diploid species geographically isolated from the other diploid A-genome species in potato relatives.</title>
        <authorList>
            <person name="Hosaka K."/>
        </authorList>
    </citation>
    <scope>NUCLEOTIDE SEQUENCE</scope>
    <source>
        <tissue evidence="3">Young leaves</tissue>
    </source>
</reference>
<dbReference type="EMBL" id="CP133615">
    <property type="protein sequence ID" value="WMV25641.1"/>
    <property type="molecule type" value="Genomic_DNA"/>
</dbReference>
<dbReference type="InterPro" id="IPR026960">
    <property type="entry name" value="RVT-Znf"/>
</dbReference>